<evidence type="ECO:0000256" key="8">
    <source>
        <dbReference type="ARBA" id="ARBA00023288"/>
    </source>
</evidence>
<sequence>MMTPLIVVVTAVLEYWASSTVEGAGAAAGANAQTYAKLCTSVAALITPYSGAEPAAINTDILADALALNFSLNHPQATNEPNEPTATERKKLPKTGEATKLTTDETFGEIRARAQAAAALAKSKQFAKVQPTPQNADLVHTAISVITEIATTADKATNIKPEQATQEANRLLNQALYGVDTPDDSIKIAISAGGKTRIKLCGQTGNANDDSQAGSSLKHDIMCVCGVHTDTGGTAACATFSAALSVKAEDDTELKPDWIKLKERCKQLSKPTRPTAAGLRAAAAAATSYIAASASADGKYSHLLGKTTDHANTGCSGDDTAGNGPCVYYGRQTADAINFPVQWIEHMLQAAEKISEAENQARQRTTLAERLTELNRTLAATAVAAMKRPSVLHTNGGVQAHAPAGKKKEQMCHELKSPEQCATNDNCRYDKDKPEEPKCVLSDKGKQAAEKEAETQVGKDGKTDSRCSKHTKNGDCKSSDCMWEGKTSKDSSFLLNNKLALIAAFVSSLAF</sequence>
<evidence type="ECO:0000256" key="6">
    <source>
        <dbReference type="ARBA" id="ARBA00023136"/>
    </source>
</evidence>
<dbReference type="VEuPathDB" id="TriTrypDB:Tb427_000166300"/>
<feature type="signal peptide" evidence="10">
    <location>
        <begin position="1"/>
        <end position="19"/>
    </location>
</feature>
<evidence type="ECO:0000256" key="4">
    <source>
        <dbReference type="ARBA" id="ARBA00022622"/>
    </source>
</evidence>
<evidence type="ECO:0000256" key="1">
    <source>
        <dbReference type="ARBA" id="ARBA00002523"/>
    </source>
</evidence>
<feature type="domain" description="Trypanosome variant surface glycoprotein C-terminal" evidence="11">
    <location>
        <begin position="412"/>
        <end position="507"/>
    </location>
</feature>
<accession>M4T1P8</accession>
<dbReference type="GO" id="GO:0005886">
    <property type="term" value="C:plasma membrane"/>
    <property type="evidence" value="ECO:0007669"/>
    <property type="project" value="UniProtKB-SubCell"/>
</dbReference>
<evidence type="ECO:0000256" key="9">
    <source>
        <dbReference type="SAM" id="MobiDB-lite"/>
    </source>
</evidence>
<evidence type="ECO:0000259" key="12">
    <source>
        <dbReference type="Pfam" id="PF13206"/>
    </source>
</evidence>
<dbReference type="InterPro" id="IPR027446">
    <property type="entry name" value="VSG_C_dom_sf"/>
</dbReference>
<evidence type="ECO:0000313" key="13">
    <source>
        <dbReference type="EMBL" id="AGH60997.1"/>
    </source>
</evidence>
<name>M4T1P8_9TRYP</name>
<dbReference type="Pfam" id="PF13206">
    <property type="entry name" value="VSG_B"/>
    <property type="match status" value="1"/>
</dbReference>
<reference evidence="13" key="1">
    <citation type="submission" date="2013-02" db="EMBL/GenBank/DDBJ databases">
        <authorList>
            <person name="Cross G.A.M."/>
            <person name="Kim H.-S."/>
            <person name="Wickstead B."/>
        </authorList>
    </citation>
    <scope>NUCLEOTIDE SEQUENCE</scope>
    <source>
        <strain evidence="13">Lister 427</strain>
    </source>
</reference>
<feature type="compositionally biased region" description="Polar residues" evidence="9">
    <location>
        <begin position="74"/>
        <end position="85"/>
    </location>
</feature>
<feature type="region of interest" description="Disordered" evidence="9">
    <location>
        <begin position="433"/>
        <end position="477"/>
    </location>
</feature>
<comment type="subcellular location">
    <subcellularLocation>
        <location evidence="2">Cell membrane</location>
        <topology evidence="2">Lipid-anchor</topology>
        <topology evidence="2">GPI-anchor</topology>
    </subcellularLocation>
</comment>
<dbReference type="InterPro" id="IPR019609">
    <property type="entry name" value="Variant_surf_glycoprt_trypan_C"/>
</dbReference>
<protein>
    <submittedName>
        <fullName evidence="13">Variant surface glycoprotein 428</fullName>
    </submittedName>
</protein>
<dbReference type="InterPro" id="IPR025932">
    <property type="entry name" value="Trypano_VSG_B_N_dom"/>
</dbReference>
<keyword evidence="7" id="KW-0325">Glycoprotein</keyword>
<feature type="domain" description="Trypanosome variant surface glycoprotein B-type N-terminal" evidence="12">
    <location>
        <begin position="22"/>
        <end position="372"/>
    </location>
</feature>
<organism evidence="13">
    <name type="scientific">Trypanosoma brucei</name>
    <dbReference type="NCBI Taxonomy" id="5691"/>
    <lineage>
        <taxon>Eukaryota</taxon>
        <taxon>Discoba</taxon>
        <taxon>Euglenozoa</taxon>
        <taxon>Kinetoplastea</taxon>
        <taxon>Metakinetoplastina</taxon>
        <taxon>Trypanosomatida</taxon>
        <taxon>Trypanosomatidae</taxon>
        <taxon>Trypanosoma</taxon>
    </lineage>
</organism>
<evidence type="ECO:0000256" key="7">
    <source>
        <dbReference type="ARBA" id="ARBA00023180"/>
    </source>
</evidence>
<keyword evidence="6" id="KW-0472">Membrane</keyword>
<dbReference type="GO" id="GO:0098552">
    <property type="term" value="C:side of membrane"/>
    <property type="evidence" value="ECO:0007669"/>
    <property type="project" value="UniProtKB-KW"/>
</dbReference>
<evidence type="ECO:0000256" key="5">
    <source>
        <dbReference type="ARBA" id="ARBA00022729"/>
    </source>
</evidence>
<evidence type="ECO:0000256" key="2">
    <source>
        <dbReference type="ARBA" id="ARBA00004609"/>
    </source>
</evidence>
<keyword evidence="3" id="KW-1003">Cell membrane</keyword>
<feature type="region of interest" description="Disordered" evidence="9">
    <location>
        <begin position="74"/>
        <end position="96"/>
    </location>
</feature>
<proteinExistence type="predicted"/>
<evidence type="ECO:0000256" key="3">
    <source>
        <dbReference type="ARBA" id="ARBA00022475"/>
    </source>
</evidence>
<dbReference type="SUPFAM" id="SSF118251">
    <property type="entry name" value="Variant surface glycoprotein MITAT 1.2, VSG 221, C-terminal domain"/>
    <property type="match status" value="1"/>
</dbReference>
<evidence type="ECO:0000256" key="10">
    <source>
        <dbReference type="SAM" id="SignalP"/>
    </source>
</evidence>
<dbReference type="Pfam" id="PF10659">
    <property type="entry name" value="Trypan_glycop_C"/>
    <property type="match status" value="1"/>
</dbReference>
<keyword evidence="8" id="KW-0449">Lipoprotein</keyword>
<feature type="chain" id="PRO_5004058038" evidence="10">
    <location>
        <begin position="20"/>
        <end position="511"/>
    </location>
</feature>
<dbReference type="AlphaFoldDB" id="M4T1P8"/>
<comment type="function">
    <text evidence="1">VSG forms a coat on the surface of the parasite. The trypanosome evades the immune response of the host by expressing a series of antigenically distinct VSGs from an estimated 1000 VSG genes.</text>
</comment>
<keyword evidence="4" id="KW-0336">GPI-anchor</keyword>
<dbReference type="EMBL" id="KC613566">
    <property type="protein sequence ID" value="AGH60997.1"/>
    <property type="molecule type" value="Genomic_DNA"/>
</dbReference>
<keyword evidence="5 10" id="KW-0732">Signal</keyword>
<dbReference type="VEuPathDB" id="TriTrypDB:Tb927.3.150"/>
<reference evidence="13" key="2">
    <citation type="journal article" date="2014" name="Mol. Biochem. Parasitol.">
        <title>Capturing the variant surface glycoprotein repertoire (the VSGnome) of Trypanosoma brucei Lister 427.</title>
        <authorList>
            <person name="Cross G.A."/>
            <person name="Kim H.S."/>
            <person name="Wickstead B."/>
        </authorList>
    </citation>
    <scope>NUCLEOTIDE SEQUENCE</scope>
    <source>
        <strain evidence="13">Lister 427</strain>
    </source>
</reference>
<evidence type="ECO:0000259" key="11">
    <source>
        <dbReference type="Pfam" id="PF10659"/>
    </source>
</evidence>